<dbReference type="SMART" id="SM00028">
    <property type="entry name" value="TPR"/>
    <property type="match status" value="5"/>
</dbReference>
<dbReference type="PROSITE" id="PS50005">
    <property type="entry name" value="TPR"/>
    <property type="match status" value="2"/>
</dbReference>
<dbReference type="Gene3D" id="1.25.40.10">
    <property type="entry name" value="Tetratricopeptide repeat domain"/>
    <property type="match status" value="3"/>
</dbReference>
<evidence type="ECO:0000313" key="5">
    <source>
        <dbReference type="Proteomes" id="UP000317093"/>
    </source>
</evidence>
<dbReference type="SUPFAM" id="SSF48452">
    <property type="entry name" value="TPR-like"/>
    <property type="match status" value="1"/>
</dbReference>
<dbReference type="RefSeq" id="WP_145258591.1">
    <property type="nucleotide sequence ID" value="NZ_CP036279.1"/>
</dbReference>
<keyword evidence="5" id="KW-1185">Reference proteome</keyword>
<keyword evidence="2 3" id="KW-0802">TPR repeat</keyword>
<keyword evidence="1" id="KW-0677">Repeat</keyword>
<dbReference type="InterPro" id="IPR019734">
    <property type="entry name" value="TPR_rpt"/>
</dbReference>
<dbReference type="Proteomes" id="UP000317093">
    <property type="component" value="Chromosome"/>
</dbReference>
<proteinExistence type="predicted"/>
<evidence type="ECO:0000313" key="4">
    <source>
        <dbReference type="EMBL" id="QDU62088.1"/>
    </source>
</evidence>
<dbReference type="EMBL" id="CP036279">
    <property type="protein sequence ID" value="QDU62088.1"/>
    <property type="molecule type" value="Genomic_DNA"/>
</dbReference>
<evidence type="ECO:0000256" key="1">
    <source>
        <dbReference type="ARBA" id="ARBA00022737"/>
    </source>
</evidence>
<dbReference type="Pfam" id="PF13432">
    <property type="entry name" value="TPR_16"/>
    <property type="match status" value="1"/>
</dbReference>
<sequence>MAEQGYFSEHEDASDSFDLSRHWPIPALVLGALMLGAVVLLWKGPIDAWHRFQLLEAMREAREWYESPTRAEQAWGMLDILRGRVESGIWREPSLRGEADFFLGTAYRDLSLRAQGEPETRYRLRALGYFRLAKQEGVPEEFRLPFAEAYGVTLFEEDRYAESSEVLQMPLDWRRRMAALIDRRLAQVALLELPPRIEDAKRLVERWKNIPGLSTKEIARATSVANNIDEGTLKRGRELLDQLPVYGKEQSQLRDLDRQLDDDIGADELEKARQVLVAQRESNDEGLSRLLKTLSTSSTRTVPPRLETALEYAAERASLSALGEAERADARNREAELLLQLDRPVEARFALLDGKSDRESQASAMTRFLLAESFFEEGKQFSRPGGEENADLNRFSDFAGAADEVRRWLRAGTDELIARVPFVSEERKRHWRSELVPRLAPSSMRRFVADAAHASAEGILGQLVDEKDHLDREYLGRALLMLGSSEAALGDLAKAAETFDRLIKRYPDTDLERAALFRRADVLRRLGSPDALDAFADAVTASKAVNVYRNRYLPLEELRRIFEDAWLSAMEANKPREAIALGTLYGSFAPPGEADEFVGDASKSLAQRLQASGTSADDKLAEQRYREAGEAYRKAAWEKRTTLQYADYLWQSAVAFFDGEDYQAVRAPLDEFLLIHGRGERDLLARIYLARSQMALGELVDAKETLETALKRDPRSPNRFEGRLYLARVYRDMARLLELEGGTPTPEGKDQRRQLLEAAKDVLLANTDGRTPDLEPSAREWRLSLFELGEVHYSLRDFDDAISLLTEAVRRFPNDSRVSDALFLIARSHWSKADEYGERSRAEEVPRLQAEFRRLEDDQRRAARDEYTRLARRLIDEQQRRPLTASEQELAYRSLFGVGEASEALGETDAAVAAYEEAALQFSDSAEVLTALLRTANIYLESNRREDALSAIRQADTIIKKLDDAAFEKSRLKKADWERRLAALVSQT</sequence>
<dbReference type="PANTHER" id="PTHR45586">
    <property type="entry name" value="TPR REPEAT-CONTAINING PROTEIN PA4667"/>
    <property type="match status" value="1"/>
</dbReference>
<dbReference type="Pfam" id="PF13174">
    <property type="entry name" value="TPR_6"/>
    <property type="match status" value="2"/>
</dbReference>
<dbReference type="PANTHER" id="PTHR45586:SF1">
    <property type="entry name" value="LIPOPOLYSACCHARIDE ASSEMBLY PROTEIN B"/>
    <property type="match status" value="1"/>
</dbReference>
<dbReference type="OrthoDB" id="251479at2"/>
<evidence type="ECO:0000256" key="3">
    <source>
        <dbReference type="PROSITE-ProRule" id="PRU00339"/>
    </source>
</evidence>
<organism evidence="4 5">
    <name type="scientific">Kolteria novifilia</name>
    <dbReference type="NCBI Taxonomy" id="2527975"/>
    <lineage>
        <taxon>Bacteria</taxon>
        <taxon>Pseudomonadati</taxon>
        <taxon>Planctomycetota</taxon>
        <taxon>Planctomycetia</taxon>
        <taxon>Kolteriales</taxon>
        <taxon>Kolteriaceae</taxon>
        <taxon>Kolteria</taxon>
    </lineage>
</organism>
<dbReference type="InterPro" id="IPR011990">
    <property type="entry name" value="TPR-like_helical_dom_sf"/>
</dbReference>
<gene>
    <name evidence="4" type="ORF">Pan216_29540</name>
</gene>
<dbReference type="KEGG" id="knv:Pan216_29540"/>
<feature type="repeat" description="TPR" evidence="3">
    <location>
        <begin position="476"/>
        <end position="509"/>
    </location>
</feature>
<accession>A0A518B537</accession>
<protein>
    <submittedName>
        <fullName evidence="4">Tetratricopeptide repeat protein</fullName>
    </submittedName>
</protein>
<dbReference type="AlphaFoldDB" id="A0A518B537"/>
<dbReference type="InterPro" id="IPR051012">
    <property type="entry name" value="CellSynth/LPSAsmb/PSIAsmb"/>
</dbReference>
<evidence type="ECO:0000256" key="2">
    <source>
        <dbReference type="ARBA" id="ARBA00022803"/>
    </source>
</evidence>
<name>A0A518B537_9BACT</name>
<feature type="repeat" description="TPR" evidence="3">
    <location>
        <begin position="782"/>
        <end position="815"/>
    </location>
</feature>
<reference evidence="4 5" key="1">
    <citation type="submission" date="2019-02" db="EMBL/GenBank/DDBJ databases">
        <title>Deep-cultivation of Planctomycetes and their phenomic and genomic characterization uncovers novel biology.</title>
        <authorList>
            <person name="Wiegand S."/>
            <person name="Jogler M."/>
            <person name="Boedeker C."/>
            <person name="Pinto D."/>
            <person name="Vollmers J."/>
            <person name="Rivas-Marin E."/>
            <person name="Kohn T."/>
            <person name="Peeters S.H."/>
            <person name="Heuer A."/>
            <person name="Rast P."/>
            <person name="Oberbeckmann S."/>
            <person name="Bunk B."/>
            <person name="Jeske O."/>
            <person name="Meyerdierks A."/>
            <person name="Storesund J.E."/>
            <person name="Kallscheuer N."/>
            <person name="Luecker S."/>
            <person name="Lage O.M."/>
            <person name="Pohl T."/>
            <person name="Merkel B.J."/>
            <person name="Hornburger P."/>
            <person name="Mueller R.-W."/>
            <person name="Bruemmer F."/>
            <person name="Labrenz M."/>
            <person name="Spormann A.M."/>
            <person name="Op den Camp H."/>
            <person name="Overmann J."/>
            <person name="Amann R."/>
            <person name="Jetten M.S.M."/>
            <person name="Mascher T."/>
            <person name="Medema M.H."/>
            <person name="Devos D.P."/>
            <person name="Kaster A.-K."/>
            <person name="Ovreas L."/>
            <person name="Rohde M."/>
            <person name="Galperin M.Y."/>
            <person name="Jogler C."/>
        </authorList>
    </citation>
    <scope>NUCLEOTIDE SEQUENCE [LARGE SCALE GENOMIC DNA]</scope>
    <source>
        <strain evidence="4 5">Pan216</strain>
    </source>
</reference>